<evidence type="ECO:0000313" key="3">
    <source>
        <dbReference type="EMBL" id="NEM06435.1"/>
    </source>
</evidence>
<gene>
    <name evidence="3" type="ORF">GCU54_10475</name>
</gene>
<evidence type="ECO:0000313" key="4">
    <source>
        <dbReference type="Proteomes" id="UP000471126"/>
    </source>
</evidence>
<sequence>MPTATSAARSALDVVDGEVRELIRRRGLDPFSDPAPVRVLVRDVVADYSERSLTSALPPIGDPESVVRDVLDRVAGFGPLQRWLDDPEVEEIWVNEPGRVFVARRGRSELTTTILGAGELADLVERMLRSSGRRIDMSQPFVDAMLPDGSRLHVVIPDITRRHMAVNIRKFVLRAHGLDELVATGTLTPQAARFLEAAVAAGLNILVSGGTQAGKTTLLNCLCAAIPARERVITCEEVFELRVPLPDVVSMQTRQPNLEGAGEIPLRRLVKEALRMRPSRIVVGEVRQEECLDLLIALNSGLPGMCTLHANSAREAVVKTCTLPLLAGDNIGHAFVVPTVAASVDLVVHVATEASGQRRVREVVAVPGRAEDGVVELADVFTTREGRLVRADGFPPHPERFAAAGFDLAALLGTASWS</sequence>
<dbReference type="SUPFAM" id="SSF52540">
    <property type="entry name" value="P-loop containing nucleoside triphosphate hydrolases"/>
    <property type="match status" value="1"/>
</dbReference>
<dbReference type="InterPro" id="IPR050921">
    <property type="entry name" value="T4SS_GSP_E_ATPase"/>
</dbReference>
<reference evidence="3 4" key="1">
    <citation type="submission" date="2019-12" db="EMBL/GenBank/DDBJ databases">
        <title>WGS of CPCC 203550 I12A-02606.</title>
        <authorList>
            <person name="Jiang Z."/>
        </authorList>
    </citation>
    <scope>NUCLEOTIDE SEQUENCE [LARGE SCALE GENOMIC DNA]</scope>
    <source>
        <strain evidence="3 4">I12A-02606</strain>
    </source>
</reference>
<dbReference type="Pfam" id="PF00437">
    <property type="entry name" value="T2SSE"/>
    <property type="match status" value="1"/>
</dbReference>
<evidence type="ECO:0000259" key="2">
    <source>
        <dbReference type="Pfam" id="PF00437"/>
    </source>
</evidence>
<dbReference type="CDD" id="cd01130">
    <property type="entry name" value="VirB11-like_ATPase"/>
    <property type="match status" value="1"/>
</dbReference>
<proteinExistence type="inferred from homology"/>
<organism evidence="3 4">
    <name type="scientific">Geodermatophilus normandii</name>
    <dbReference type="NCBI Taxonomy" id="1137989"/>
    <lineage>
        <taxon>Bacteria</taxon>
        <taxon>Bacillati</taxon>
        <taxon>Actinomycetota</taxon>
        <taxon>Actinomycetes</taxon>
        <taxon>Geodermatophilales</taxon>
        <taxon>Geodermatophilaceae</taxon>
        <taxon>Geodermatophilus</taxon>
    </lineage>
</organism>
<feature type="domain" description="Bacterial type II secretion system protein E" evidence="2">
    <location>
        <begin position="76"/>
        <end position="348"/>
    </location>
</feature>
<name>A0A6P0GGL6_9ACTN</name>
<dbReference type="PANTHER" id="PTHR30486:SF6">
    <property type="entry name" value="TYPE IV PILUS RETRACTATION ATPASE PILT"/>
    <property type="match status" value="1"/>
</dbReference>
<dbReference type="InterPro" id="IPR001482">
    <property type="entry name" value="T2SS/T4SS_dom"/>
</dbReference>
<dbReference type="Gene3D" id="3.40.50.300">
    <property type="entry name" value="P-loop containing nucleotide triphosphate hydrolases"/>
    <property type="match status" value="1"/>
</dbReference>
<evidence type="ECO:0000256" key="1">
    <source>
        <dbReference type="ARBA" id="ARBA00006611"/>
    </source>
</evidence>
<comment type="caution">
    <text evidence="3">The sequence shown here is derived from an EMBL/GenBank/DDBJ whole genome shotgun (WGS) entry which is preliminary data.</text>
</comment>
<dbReference type="Proteomes" id="UP000471126">
    <property type="component" value="Unassembled WGS sequence"/>
</dbReference>
<dbReference type="GO" id="GO:0016887">
    <property type="term" value="F:ATP hydrolysis activity"/>
    <property type="evidence" value="ECO:0007669"/>
    <property type="project" value="InterPro"/>
</dbReference>
<dbReference type="RefSeq" id="WP_163476579.1">
    <property type="nucleotide sequence ID" value="NZ_JAAGWE010000015.1"/>
</dbReference>
<dbReference type="EMBL" id="JAAGWE010000015">
    <property type="protein sequence ID" value="NEM06435.1"/>
    <property type="molecule type" value="Genomic_DNA"/>
</dbReference>
<protein>
    <submittedName>
        <fullName evidence="3">CpaF family protein</fullName>
    </submittedName>
</protein>
<dbReference type="AlphaFoldDB" id="A0A6P0GGL6"/>
<dbReference type="InterPro" id="IPR027417">
    <property type="entry name" value="P-loop_NTPase"/>
</dbReference>
<comment type="similarity">
    <text evidence="1">Belongs to the GSP E family.</text>
</comment>
<dbReference type="Gene3D" id="3.30.450.380">
    <property type="match status" value="1"/>
</dbReference>
<dbReference type="PANTHER" id="PTHR30486">
    <property type="entry name" value="TWITCHING MOTILITY PROTEIN PILT"/>
    <property type="match status" value="1"/>
</dbReference>
<accession>A0A6P0GGL6</accession>